<keyword evidence="11" id="KW-0963">Cytoplasm</keyword>
<keyword evidence="5 11" id="KW-0132">Cell division</keyword>
<dbReference type="InterPro" id="IPR036611">
    <property type="entry name" value="Trigger_fac_ribosome-bd_sf"/>
</dbReference>
<evidence type="ECO:0000313" key="15">
    <source>
        <dbReference type="Proteomes" id="UP001500929"/>
    </source>
</evidence>
<dbReference type="InterPro" id="IPR008881">
    <property type="entry name" value="Trigger_fac_ribosome-bd_bac"/>
</dbReference>
<name>A0ABP5QDP2_9MICO</name>
<reference evidence="15" key="1">
    <citation type="journal article" date="2019" name="Int. J. Syst. Evol. Microbiol.">
        <title>The Global Catalogue of Microorganisms (GCM) 10K type strain sequencing project: providing services to taxonomists for standard genome sequencing and annotation.</title>
        <authorList>
            <consortium name="The Broad Institute Genomics Platform"/>
            <consortium name="The Broad Institute Genome Sequencing Center for Infectious Disease"/>
            <person name="Wu L."/>
            <person name="Ma J."/>
        </authorList>
    </citation>
    <scope>NUCLEOTIDE SEQUENCE [LARGE SCALE GENOMIC DNA]</scope>
    <source>
        <strain evidence="15">JCM 16117</strain>
    </source>
</reference>
<dbReference type="Pfam" id="PF05697">
    <property type="entry name" value="Trigger_N"/>
    <property type="match status" value="1"/>
</dbReference>
<dbReference type="HAMAP" id="MF_00303">
    <property type="entry name" value="Trigger_factor_Tig"/>
    <property type="match status" value="1"/>
</dbReference>
<evidence type="ECO:0000256" key="4">
    <source>
        <dbReference type="ARBA" id="ARBA00016902"/>
    </source>
</evidence>
<dbReference type="InterPro" id="IPR005215">
    <property type="entry name" value="Trig_fac"/>
</dbReference>
<keyword evidence="15" id="KW-1185">Reference proteome</keyword>
<evidence type="ECO:0000256" key="7">
    <source>
        <dbReference type="ARBA" id="ARBA00023186"/>
    </source>
</evidence>
<comment type="subcellular location">
    <subcellularLocation>
        <location evidence="11">Cytoplasm</location>
    </subcellularLocation>
    <text evidence="11">About half TF is bound to the ribosome near the polypeptide exit tunnel while the other half is free in the cytoplasm.</text>
</comment>
<dbReference type="EC" id="5.2.1.8" evidence="3 11"/>
<evidence type="ECO:0000256" key="8">
    <source>
        <dbReference type="ARBA" id="ARBA00023235"/>
    </source>
</evidence>
<evidence type="ECO:0000256" key="2">
    <source>
        <dbReference type="ARBA" id="ARBA00005464"/>
    </source>
</evidence>
<comment type="caution">
    <text evidence="14">The sequence shown here is derived from an EMBL/GenBank/DDBJ whole genome shotgun (WGS) entry which is preliminary data.</text>
</comment>
<feature type="domain" description="Trigger factor ribosome-binding bacterial" evidence="12">
    <location>
        <begin position="1"/>
        <end position="149"/>
    </location>
</feature>
<protein>
    <recommendedName>
        <fullName evidence="4 11">Trigger factor</fullName>
        <shortName evidence="11">TF</shortName>
        <ecNumber evidence="3 11">5.2.1.8</ecNumber>
    </recommendedName>
    <alternativeName>
        <fullName evidence="10 11">PPIase</fullName>
    </alternativeName>
</protein>
<dbReference type="InterPro" id="IPR037041">
    <property type="entry name" value="Trigger_fac_C_sf"/>
</dbReference>
<evidence type="ECO:0000256" key="1">
    <source>
        <dbReference type="ARBA" id="ARBA00000971"/>
    </source>
</evidence>
<dbReference type="PANTHER" id="PTHR30560:SF3">
    <property type="entry name" value="TRIGGER FACTOR-LIKE PROTEIN TIG, CHLOROPLASTIC"/>
    <property type="match status" value="1"/>
</dbReference>
<dbReference type="Gene3D" id="1.10.3120.10">
    <property type="entry name" value="Trigger factor, C-terminal domain"/>
    <property type="match status" value="1"/>
</dbReference>
<dbReference type="Gene3D" id="3.30.70.1050">
    <property type="entry name" value="Trigger factor ribosome-binding domain"/>
    <property type="match status" value="1"/>
</dbReference>
<evidence type="ECO:0000256" key="6">
    <source>
        <dbReference type="ARBA" id="ARBA00023110"/>
    </source>
</evidence>
<accession>A0ABP5QDP2</accession>
<dbReference type="SUPFAM" id="SSF54534">
    <property type="entry name" value="FKBP-like"/>
    <property type="match status" value="1"/>
</dbReference>
<evidence type="ECO:0000256" key="9">
    <source>
        <dbReference type="ARBA" id="ARBA00023306"/>
    </source>
</evidence>
<dbReference type="SUPFAM" id="SSF109998">
    <property type="entry name" value="Triger factor/SurA peptide-binding domain-like"/>
    <property type="match status" value="1"/>
</dbReference>
<keyword evidence="6 11" id="KW-0697">Rotamase</keyword>
<organism evidence="14 15">
    <name type="scientific">Herbiconiux moechotypicola</name>
    <dbReference type="NCBI Taxonomy" id="637393"/>
    <lineage>
        <taxon>Bacteria</taxon>
        <taxon>Bacillati</taxon>
        <taxon>Actinomycetota</taxon>
        <taxon>Actinomycetes</taxon>
        <taxon>Micrococcales</taxon>
        <taxon>Microbacteriaceae</taxon>
        <taxon>Herbiconiux</taxon>
    </lineage>
</organism>
<evidence type="ECO:0000256" key="10">
    <source>
        <dbReference type="ARBA" id="ARBA00029986"/>
    </source>
</evidence>
<comment type="similarity">
    <text evidence="2 11">Belongs to the FKBP-type PPIase family. Tig subfamily.</text>
</comment>
<dbReference type="PANTHER" id="PTHR30560">
    <property type="entry name" value="TRIGGER FACTOR CHAPERONE AND PEPTIDYL-PROLYL CIS/TRANS ISOMERASE"/>
    <property type="match status" value="1"/>
</dbReference>
<feature type="domain" description="Trigger factor C-terminal" evidence="13">
    <location>
        <begin position="260"/>
        <end position="403"/>
    </location>
</feature>
<gene>
    <name evidence="11 14" type="primary">tig</name>
    <name evidence="14" type="ORF">GCM10009851_17240</name>
</gene>
<sequence length="457" mass="50039">MKTTVEKLSPTRVKIAIFVTPEELKPSIDHAYSHIAEQISIPGFRKGKVPPPIINQRVGKEAVLEHAVNEGLDRFYRDAVTENELRPLGRPQADIVEWPKAADFSGDLELAIEVDVRPEIELPEYEGLEVAVAPAAVEESDVDEELERLRSRFGTLVTVDRPAKTGDFAQIDLVATVDDVEVDTASGISYEIGSGELLEGIDEALDTLTAGETTTFEAPLLGGEHAGRDAVVTVTLTAVKERELPDADDDFAQIASEFDTIDELKTSLKEQVEKQKTFGQASEARTKIVETLLEKVEIPVPPALIEDEVHRHLEGENRLEDETHRAEVTESSTSTFKTQILLDAVVEKEEVKVSQDELTQYLVQSSAQYGMDPNEFVKILSESNQIPAMVAEVARNKALAIVLSKAKIVDTDGKPVDISEFTVLAADDDEGDNLLDIVDEAGEAGDHADHDHAGHSH</sequence>
<evidence type="ECO:0000256" key="3">
    <source>
        <dbReference type="ARBA" id="ARBA00013194"/>
    </source>
</evidence>
<dbReference type="RefSeq" id="WP_259479212.1">
    <property type="nucleotide sequence ID" value="NZ_BAAAQY010000004.1"/>
</dbReference>
<dbReference type="InterPro" id="IPR027304">
    <property type="entry name" value="Trigger_fact/SurA_dom_sf"/>
</dbReference>
<dbReference type="InterPro" id="IPR046357">
    <property type="entry name" value="PPIase_dom_sf"/>
</dbReference>
<evidence type="ECO:0000256" key="5">
    <source>
        <dbReference type="ARBA" id="ARBA00022618"/>
    </source>
</evidence>
<comment type="catalytic activity">
    <reaction evidence="1 11">
        <text>[protein]-peptidylproline (omega=180) = [protein]-peptidylproline (omega=0)</text>
        <dbReference type="Rhea" id="RHEA:16237"/>
        <dbReference type="Rhea" id="RHEA-COMP:10747"/>
        <dbReference type="Rhea" id="RHEA-COMP:10748"/>
        <dbReference type="ChEBI" id="CHEBI:83833"/>
        <dbReference type="ChEBI" id="CHEBI:83834"/>
        <dbReference type="EC" id="5.2.1.8"/>
    </reaction>
</comment>
<dbReference type="Proteomes" id="UP001500929">
    <property type="component" value="Unassembled WGS sequence"/>
</dbReference>
<dbReference type="Gene3D" id="3.10.50.40">
    <property type="match status" value="1"/>
</dbReference>
<dbReference type="PIRSF" id="PIRSF003095">
    <property type="entry name" value="Trigger_factor"/>
    <property type="match status" value="1"/>
</dbReference>
<keyword evidence="8 11" id="KW-0413">Isomerase</keyword>
<keyword evidence="9 11" id="KW-0131">Cell cycle</keyword>
<comment type="domain">
    <text evidence="11">Consists of 3 domains; the N-terminus binds the ribosome, the middle domain has PPIase activity, while the C-terminus has intrinsic chaperone activity on its own.</text>
</comment>
<comment type="function">
    <text evidence="11">Involved in protein export. Acts as a chaperone by maintaining the newly synthesized protein in an open conformation. Functions as a peptidyl-prolyl cis-trans isomerase.</text>
</comment>
<dbReference type="EMBL" id="BAAAQY010000004">
    <property type="protein sequence ID" value="GAA2232718.1"/>
    <property type="molecule type" value="Genomic_DNA"/>
</dbReference>
<evidence type="ECO:0000313" key="14">
    <source>
        <dbReference type="EMBL" id="GAA2232718.1"/>
    </source>
</evidence>
<dbReference type="InterPro" id="IPR008880">
    <property type="entry name" value="Trigger_fac_C"/>
</dbReference>
<evidence type="ECO:0000256" key="11">
    <source>
        <dbReference type="HAMAP-Rule" id="MF_00303"/>
    </source>
</evidence>
<evidence type="ECO:0000259" key="12">
    <source>
        <dbReference type="Pfam" id="PF05697"/>
    </source>
</evidence>
<dbReference type="Pfam" id="PF05698">
    <property type="entry name" value="Trigger_C"/>
    <property type="match status" value="1"/>
</dbReference>
<evidence type="ECO:0000259" key="13">
    <source>
        <dbReference type="Pfam" id="PF05698"/>
    </source>
</evidence>
<dbReference type="NCBIfam" id="TIGR00115">
    <property type="entry name" value="tig"/>
    <property type="match status" value="1"/>
</dbReference>
<dbReference type="SUPFAM" id="SSF102735">
    <property type="entry name" value="Trigger factor ribosome-binding domain"/>
    <property type="match status" value="1"/>
</dbReference>
<keyword evidence="7 11" id="KW-0143">Chaperone</keyword>
<proteinExistence type="inferred from homology"/>